<evidence type="ECO:0000259" key="8">
    <source>
        <dbReference type="Pfam" id="PF13359"/>
    </source>
</evidence>
<accession>A0ABM3K535</accession>
<gene>
    <name evidence="10" type="primary">LOC125779343</name>
</gene>
<proteinExistence type="inferred from homology"/>
<dbReference type="Proteomes" id="UP001652620">
    <property type="component" value="Chromosome 6"/>
</dbReference>
<name>A0ABM3K535_BACDO</name>
<dbReference type="Pfam" id="PF13359">
    <property type="entry name" value="DDE_Tnp_4"/>
    <property type="match status" value="1"/>
</dbReference>
<evidence type="ECO:0000256" key="1">
    <source>
        <dbReference type="ARBA" id="ARBA00001968"/>
    </source>
</evidence>
<keyword evidence="5" id="KW-0479">Metal-binding</keyword>
<keyword evidence="9" id="KW-1185">Reference proteome</keyword>
<organism evidence="9 10">
    <name type="scientific">Bactrocera dorsalis</name>
    <name type="common">Oriental fruit fly</name>
    <name type="synonym">Dacus dorsalis</name>
    <dbReference type="NCBI Taxonomy" id="27457"/>
    <lineage>
        <taxon>Eukaryota</taxon>
        <taxon>Metazoa</taxon>
        <taxon>Ecdysozoa</taxon>
        <taxon>Arthropoda</taxon>
        <taxon>Hexapoda</taxon>
        <taxon>Insecta</taxon>
        <taxon>Pterygota</taxon>
        <taxon>Neoptera</taxon>
        <taxon>Endopterygota</taxon>
        <taxon>Diptera</taxon>
        <taxon>Brachycera</taxon>
        <taxon>Muscomorpha</taxon>
        <taxon>Tephritoidea</taxon>
        <taxon>Tephritidae</taxon>
        <taxon>Bactrocera</taxon>
        <taxon>Bactrocera</taxon>
    </lineage>
</organism>
<evidence type="ECO:0000256" key="3">
    <source>
        <dbReference type="ARBA" id="ARBA00006958"/>
    </source>
</evidence>
<dbReference type="PANTHER" id="PTHR22930:SF85">
    <property type="entry name" value="GH03217P-RELATED"/>
    <property type="match status" value="1"/>
</dbReference>
<dbReference type="PANTHER" id="PTHR22930">
    <property type="match status" value="1"/>
</dbReference>
<dbReference type="InterPro" id="IPR027806">
    <property type="entry name" value="HARBI1_dom"/>
</dbReference>
<evidence type="ECO:0000256" key="4">
    <source>
        <dbReference type="ARBA" id="ARBA00022722"/>
    </source>
</evidence>
<protein>
    <submittedName>
        <fullName evidence="10">Uncharacterized protein LOC125779343</fullName>
    </submittedName>
</protein>
<dbReference type="GeneID" id="125779343"/>
<evidence type="ECO:0000256" key="2">
    <source>
        <dbReference type="ARBA" id="ARBA00004123"/>
    </source>
</evidence>
<comment type="subcellular location">
    <subcellularLocation>
        <location evidence="2">Nucleus</location>
    </subcellularLocation>
</comment>
<keyword evidence="4" id="KW-0540">Nuclease</keyword>
<dbReference type="InterPro" id="IPR045249">
    <property type="entry name" value="HARBI1-like"/>
</dbReference>
<evidence type="ECO:0000313" key="10">
    <source>
        <dbReference type="RefSeq" id="XP_049316595.1"/>
    </source>
</evidence>
<evidence type="ECO:0000256" key="5">
    <source>
        <dbReference type="ARBA" id="ARBA00022723"/>
    </source>
</evidence>
<sequence>MPRASEKDKIVAVVCLNHMIDLLDMNSSDEEDEAIENFNSYMLCVLNNRRGVHLGIPKSCEWEQTVLRKFDDNRFNQMVRVRPEEFCYILNLIKHDEVFNTSSSEVQLPIELQLKIVLYRLGSSGEGQSVRKVASLFGVGDGGTIYNLTRRIFKAILNLKSKFLFWPHERERQQIVSSTSTEMPGCVGYVDGSEVKLSEAPVNEHTMYYSRKRQYAVKLQAICDYKLRIRQLIVGYPGSVHDAKIFSNCLLFKHPERFLSTSQWIAGDSAYPLKPFLITPFRQNSSEYTEEEKHSFNKYFSKYRVRVENCFGLLKEKFGSLKELKFRMHSRSNKNQCNDWITVCCILHNILINIHIENEDGNEVPGPQFDLPLECNTRDFLLNFIQNKTA</sequence>
<dbReference type="RefSeq" id="XP_049316595.1">
    <property type="nucleotide sequence ID" value="XM_049460638.1"/>
</dbReference>
<evidence type="ECO:0000256" key="7">
    <source>
        <dbReference type="ARBA" id="ARBA00023242"/>
    </source>
</evidence>
<keyword evidence="7" id="KW-0539">Nucleus</keyword>
<reference evidence="10" key="1">
    <citation type="submission" date="2025-08" db="UniProtKB">
        <authorList>
            <consortium name="RefSeq"/>
        </authorList>
    </citation>
    <scope>IDENTIFICATION</scope>
    <source>
        <tissue evidence="10">Adult</tissue>
    </source>
</reference>
<keyword evidence="6" id="KW-0378">Hydrolase</keyword>
<comment type="similarity">
    <text evidence="3">Belongs to the HARBI1 family.</text>
</comment>
<comment type="cofactor">
    <cofactor evidence="1">
        <name>a divalent metal cation</name>
        <dbReference type="ChEBI" id="CHEBI:60240"/>
    </cofactor>
</comment>
<evidence type="ECO:0000256" key="6">
    <source>
        <dbReference type="ARBA" id="ARBA00022801"/>
    </source>
</evidence>
<feature type="domain" description="DDE Tnp4" evidence="8">
    <location>
        <begin position="190"/>
        <end position="349"/>
    </location>
</feature>
<evidence type="ECO:0000313" key="9">
    <source>
        <dbReference type="Proteomes" id="UP001652620"/>
    </source>
</evidence>